<accession>A0ABQ6HNF1</accession>
<organism evidence="8 9">
    <name type="scientific">Arsenicicoccus piscis</name>
    <dbReference type="NCBI Taxonomy" id="673954"/>
    <lineage>
        <taxon>Bacteria</taxon>
        <taxon>Bacillati</taxon>
        <taxon>Actinomycetota</taxon>
        <taxon>Actinomycetes</taxon>
        <taxon>Micrococcales</taxon>
        <taxon>Intrasporangiaceae</taxon>
        <taxon>Arsenicicoccus</taxon>
    </lineage>
</organism>
<dbReference type="Gene3D" id="3.30.590.10">
    <property type="entry name" value="Glutamine synthetase/guanido kinase, catalytic domain"/>
    <property type="match status" value="1"/>
</dbReference>
<feature type="compositionally biased region" description="Low complexity" evidence="6">
    <location>
        <begin position="152"/>
        <end position="186"/>
    </location>
</feature>
<dbReference type="SUPFAM" id="SSF55931">
    <property type="entry name" value="Glutamine synthetase/guanido kinase"/>
    <property type="match status" value="1"/>
</dbReference>
<evidence type="ECO:0000313" key="9">
    <source>
        <dbReference type="Proteomes" id="UP001157109"/>
    </source>
</evidence>
<evidence type="ECO:0000256" key="5">
    <source>
        <dbReference type="RuleBase" id="RU000384"/>
    </source>
</evidence>
<dbReference type="EC" id="6.3.1.2" evidence="2"/>
<dbReference type="Gene3D" id="3.10.20.70">
    <property type="entry name" value="Glutamine synthetase, N-terminal domain"/>
    <property type="match status" value="1"/>
</dbReference>
<dbReference type="PROSITE" id="PS51986">
    <property type="entry name" value="GS_BETA_GRASP"/>
    <property type="match status" value="1"/>
</dbReference>
<evidence type="ECO:0000256" key="4">
    <source>
        <dbReference type="PROSITE-ProRule" id="PRU01330"/>
    </source>
</evidence>
<protein>
    <recommendedName>
        <fullName evidence="2">glutamine synthetase</fullName>
        <ecNumber evidence="2">6.3.1.2</ecNumber>
    </recommendedName>
    <alternativeName>
        <fullName evidence="3">Glutamine synthetase I beta</fullName>
    </alternativeName>
</protein>
<sequence length="202" mass="22451">MNRQEEFVLRSIEERDVRFVRLWFTDVLGTLKSVAISPAELETAFAEGIGFDGSAIEGFARVYEADMLAKPDPATFQMLPWRTEGPGTARMFCDLLNTDGTPSVADPRYVLQRALTKAADLGFTFYTHPEIEFFLFEQGRKPGDKPVPIDQGATSTTCRRGTRTTSAGPRSRCSSRWASPSSSATTRQRRVRTRSTCATPTP</sequence>
<dbReference type="PANTHER" id="PTHR43407:SF1">
    <property type="entry name" value="LENGSIN"/>
    <property type="match status" value="1"/>
</dbReference>
<dbReference type="PANTHER" id="PTHR43407">
    <property type="entry name" value="GLUTAMINE SYNTHETASE"/>
    <property type="match status" value="1"/>
</dbReference>
<feature type="domain" description="GS beta-grasp" evidence="7">
    <location>
        <begin position="15"/>
        <end position="100"/>
    </location>
</feature>
<dbReference type="Pfam" id="PF03951">
    <property type="entry name" value="Gln-synt_N"/>
    <property type="match status" value="1"/>
</dbReference>
<dbReference type="InterPro" id="IPR008147">
    <property type="entry name" value="Gln_synt_N"/>
</dbReference>
<keyword evidence="9" id="KW-1185">Reference proteome</keyword>
<name>A0ABQ6HNF1_9MICO</name>
<dbReference type="InterPro" id="IPR014746">
    <property type="entry name" value="Gln_synth/guanido_kin_cat_dom"/>
</dbReference>
<evidence type="ECO:0000259" key="7">
    <source>
        <dbReference type="PROSITE" id="PS51986"/>
    </source>
</evidence>
<feature type="region of interest" description="Disordered" evidence="6">
    <location>
        <begin position="142"/>
        <end position="202"/>
    </location>
</feature>
<dbReference type="Proteomes" id="UP001157109">
    <property type="component" value="Unassembled WGS sequence"/>
</dbReference>
<dbReference type="Pfam" id="PF00120">
    <property type="entry name" value="Gln-synt_C"/>
    <property type="match status" value="1"/>
</dbReference>
<dbReference type="EMBL" id="BSUJ01000001">
    <property type="protein sequence ID" value="GMA19975.1"/>
    <property type="molecule type" value="Genomic_DNA"/>
</dbReference>
<gene>
    <name evidence="8" type="ORF">GCM10025862_19960</name>
</gene>
<dbReference type="InterPro" id="IPR036651">
    <property type="entry name" value="Gln_synt_N_sf"/>
</dbReference>
<dbReference type="SUPFAM" id="SSF54368">
    <property type="entry name" value="Glutamine synthetase, N-terminal domain"/>
    <property type="match status" value="1"/>
</dbReference>
<comment type="similarity">
    <text evidence="1 4 5">Belongs to the glutamine synthetase family.</text>
</comment>
<evidence type="ECO:0000256" key="2">
    <source>
        <dbReference type="ARBA" id="ARBA00012937"/>
    </source>
</evidence>
<evidence type="ECO:0000256" key="1">
    <source>
        <dbReference type="ARBA" id="ARBA00009897"/>
    </source>
</evidence>
<evidence type="ECO:0000313" key="8">
    <source>
        <dbReference type="EMBL" id="GMA19975.1"/>
    </source>
</evidence>
<proteinExistence type="inferred from homology"/>
<evidence type="ECO:0000256" key="3">
    <source>
        <dbReference type="ARBA" id="ARBA00033230"/>
    </source>
</evidence>
<comment type="caution">
    <text evidence="8">The sequence shown here is derived from an EMBL/GenBank/DDBJ whole genome shotgun (WGS) entry which is preliminary data.</text>
</comment>
<evidence type="ECO:0000256" key="6">
    <source>
        <dbReference type="SAM" id="MobiDB-lite"/>
    </source>
</evidence>
<reference evidence="9" key="1">
    <citation type="journal article" date="2019" name="Int. J. Syst. Evol. Microbiol.">
        <title>The Global Catalogue of Microorganisms (GCM) 10K type strain sequencing project: providing services to taxonomists for standard genome sequencing and annotation.</title>
        <authorList>
            <consortium name="The Broad Institute Genomics Platform"/>
            <consortium name="The Broad Institute Genome Sequencing Center for Infectious Disease"/>
            <person name="Wu L."/>
            <person name="Ma J."/>
        </authorList>
    </citation>
    <scope>NUCLEOTIDE SEQUENCE [LARGE SCALE GENOMIC DNA]</scope>
    <source>
        <strain evidence="9">NBRC 105830</strain>
    </source>
</reference>
<dbReference type="InterPro" id="IPR008146">
    <property type="entry name" value="Gln_synth_cat_dom"/>
</dbReference>